<evidence type="ECO:0000313" key="4">
    <source>
        <dbReference type="Proteomes" id="UP000762676"/>
    </source>
</evidence>
<reference evidence="3 4" key="1">
    <citation type="journal article" date="2021" name="Elife">
        <title>Chloroplast acquisition without the gene transfer in kleptoplastic sea slugs, Plakobranchus ocellatus.</title>
        <authorList>
            <person name="Maeda T."/>
            <person name="Takahashi S."/>
            <person name="Yoshida T."/>
            <person name="Shimamura S."/>
            <person name="Takaki Y."/>
            <person name="Nagai Y."/>
            <person name="Toyoda A."/>
            <person name="Suzuki Y."/>
            <person name="Arimoto A."/>
            <person name="Ishii H."/>
            <person name="Satoh N."/>
            <person name="Nishiyama T."/>
            <person name="Hasebe M."/>
            <person name="Maruyama T."/>
            <person name="Minagawa J."/>
            <person name="Obokata J."/>
            <person name="Shigenobu S."/>
        </authorList>
    </citation>
    <scope>NUCLEOTIDE SEQUENCE [LARGE SCALE GENOMIC DNA]</scope>
</reference>
<feature type="compositionally biased region" description="Polar residues" evidence="2">
    <location>
        <begin position="1046"/>
        <end position="1056"/>
    </location>
</feature>
<feature type="compositionally biased region" description="Low complexity" evidence="2">
    <location>
        <begin position="1057"/>
        <end position="1068"/>
    </location>
</feature>
<comment type="caution">
    <text evidence="3">The sequence shown here is derived from an EMBL/GenBank/DDBJ whole genome shotgun (WGS) entry which is preliminary data.</text>
</comment>
<feature type="compositionally biased region" description="Polar residues" evidence="2">
    <location>
        <begin position="1099"/>
        <end position="1117"/>
    </location>
</feature>
<feature type="coiled-coil region" evidence="1">
    <location>
        <begin position="707"/>
        <end position="901"/>
    </location>
</feature>
<feature type="compositionally biased region" description="Polar residues" evidence="2">
    <location>
        <begin position="371"/>
        <end position="382"/>
    </location>
</feature>
<feature type="region of interest" description="Disordered" evidence="2">
    <location>
        <begin position="1046"/>
        <end position="1126"/>
    </location>
</feature>
<dbReference type="AlphaFoldDB" id="A0AAV4J7F6"/>
<evidence type="ECO:0000256" key="2">
    <source>
        <dbReference type="SAM" id="MobiDB-lite"/>
    </source>
</evidence>
<evidence type="ECO:0000313" key="3">
    <source>
        <dbReference type="EMBL" id="GFS18738.1"/>
    </source>
</evidence>
<protein>
    <submittedName>
        <fullName evidence="3">Uncharacterized protein</fullName>
    </submittedName>
</protein>
<feature type="region of interest" description="Disordered" evidence="2">
    <location>
        <begin position="590"/>
        <end position="617"/>
    </location>
</feature>
<organism evidence="3 4">
    <name type="scientific">Elysia marginata</name>
    <dbReference type="NCBI Taxonomy" id="1093978"/>
    <lineage>
        <taxon>Eukaryota</taxon>
        <taxon>Metazoa</taxon>
        <taxon>Spiralia</taxon>
        <taxon>Lophotrochozoa</taxon>
        <taxon>Mollusca</taxon>
        <taxon>Gastropoda</taxon>
        <taxon>Heterobranchia</taxon>
        <taxon>Euthyneura</taxon>
        <taxon>Panpulmonata</taxon>
        <taxon>Sacoglossa</taxon>
        <taxon>Placobranchoidea</taxon>
        <taxon>Plakobranchidae</taxon>
        <taxon>Elysia</taxon>
    </lineage>
</organism>
<sequence>MNELVSFTRQTTFNIEPAETTVVSDGSIHCKSIQLPVGADHLDVEAKINKGETNKSSRKQSLQTSLASSTSSSPIYASGGNSFKEFRANALRNFRPSRAPVLGLQPNRPASLGGDTLSELDILSDVGLAGDSDTDAQPPPGLALSLSARKKLSKGEPRIKVPSAKTDNAEPTIQEETTQDILNLGFEVKGKNIDLKEQKENVSLQTFIEKPSLCSEVDAHDSTTISKKIVSFNLVPDVGSVIQRDTSLQEKESFFRETNEGVDSSAVCSVPAEDFYAQQETLKISTTSVDGAKLDIGPENLRPESPVSDADETQFNNSLDSSFYESDWQPRDISACVQSPRTNAERDAITVNEINSRTTDLHHAVEEKSKVQTSELTATPTKKVSRKPEQTNNSEANVTCKSSEESERQSDTNLISREYETKIKPAIFRRLDLNKRWTADTKNDEGIKNPRIKKNEACGGISNPLETNSKTQTKEGLNPVKVSAATPENKFNQISKPAEGASETRPVSESALHDTTPRASPLNNTQPDTIVTMASSDNYGYESETFEEILKDRNDLVKAEKTYQRRIRQLEEELKGMVNQCQLLSDENKELRKKLEDSKKSSPRKDPVGSVPNSDHVELASRVAKLETEKENLININEQLSVKLKDTEAKTKQFDSVFVENTKLKTKNVELERKTAMLNKEVKLMSDRMQESETETEGKIENVHKSNKSLQSVILDLKDENKALNSRITSKDNEIARLSTALDERRTELNEMKRAMGNETTTEVELRKSHEKLEKAQHEIDSVKNELEDIKSMLRESEDNKSKLQESFNHKDAEVRKLKADRESKEKMMTELRGYLDRSKLELKRLEESQSAHRDMEKDCMFLKSRIASLKAEIESSLSENLRLKQDREEMVAELERLRVDASHTGDAVLESKKYFRKWENERDARNRVEIELGKKDDDIHVLEDRLKQAAHQLNSAYAKLKGAEDERAQLANTNIQELMVNNKILVGENKKLRQMLVERNIELTHKSAEQTVFDSRIKTLERKQKDAEVRVKQLSGLVVTAEVTKVSSNENSSGKQQLQQNRQNQEIHQQRRPNPSDMGPSSKNSQPGKAVLSLRPQAENNHMQQQQTRPSAESRQVSRHFSNKSILGVTEPKVAFVSPRARPKGTKLKTSSTMTPPPEWDVPRKIAIDREAGSNHTPLSLPSILDTSTITPPDPHGGYFMLYKERVKRLHDRNF</sequence>
<evidence type="ECO:0000256" key="1">
    <source>
        <dbReference type="SAM" id="Coils"/>
    </source>
</evidence>
<keyword evidence="1" id="KW-0175">Coiled coil</keyword>
<dbReference type="Gene3D" id="1.10.287.1490">
    <property type="match status" value="1"/>
</dbReference>
<proteinExistence type="predicted"/>
<feature type="region of interest" description="Disordered" evidence="2">
    <location>
        <begin position="154"/>
        <end position="174"/>
    </location>
</feature>
<gene>
    <name evidence="3" type="ORF">ElyMa_005014700</name>
</gene>
<feature type="compositionally biased region" description="Low complexity" evidence="2">
    <location>
        <begin position="60"/>
        <end position="73"/>
    </location>
</feature>
<feature type="compositionally biased region" description="Basic and acidic residues" evidence="2">
    <location>
        <begin position="590"/>
        <end position="607"/>
    </location>
</feature>
<feature type="region of interest" description="Disordered" evidence="2">
    <location>
        <begin position="444"/>
        <end position="473"/>
    </location>
</feature>
<dbReference type="Proteomes" id="UP000762676">
    <property type="component" value="Unassembled WGS sequence"/>
</dbReference>
<feature type="compositionally biased region" description="Polar residues" evidence="2">
    <location>
        <begin position="165"/>
        <end position="174"/>
    </location>
</feature>
<feature type="region of interest" description="Disordered" evidence="2">
    <location>
        <begin position="493"/>
        <end position="529"/>
    </location>
</feature>
<feature type="compositionally biased region" description="Basic and acidic residues" evidence="2">
    <location>
        <begin position="444"/>
        <end position="456"/>
    </location>
</feature>
<feature type="compositionally biased region" description="Polar residues" evidence="2">
    <location>
        <begin position="517"/>
        <end position="529"/>
    </location>
</feature>
<name>A0AAV4J7F6_9GAST</name>
<feature type="compositionally biased region" description="Polar residues" evidence="2">
    <location>
        <begin position="390"/>
        <end position="401"/>
    </location>
</feature>
<keyword evidence="4" id="KW-1185">Reference proteome</keyword>
<feature type="region of interest" description="Disordered" evidence="2">
    <location>
        <begin position="49"/>
        <end position="74"/>
    </location>
</feature>
<feature type="region of interest" description="Disordered" evidence="2">
    <location>
        <begin position="367"/>
        <end position="412"/>
    </location>
</feature>
<dbReference type="EMBL" id="BMAT01010021">
    <property type="protein sequence ID" value="GFS18738.1"/>
    <property type="molecule type" value="Genomic_DNA"/>
</dbReference>
<accession>A0AAV4J7F6</accession>
<feature type="compositionally biased region" description="Polar residues" evidence="2">
    <location>
        <begin position="464"/>
        <end position="473"/>
    </location>
</feature>
<feature type="coiled-coil region" evidence="1">
    <location>
        <begin position="940"/>
        <end position="974"/>
    </location>
</feature>